<dbReference type="PANTHER" id="PTHR32089">
    <property type="entry name" value="METHYL-ACCEPTING CHEMOTAXIS PROTEIN MCPB"/>
    <property type="match status" value="1"/>
</dbReference>
<dbReference type="PRINTS" id="PR00260">
    <property type="entry name" value="CHEMTRNSDUCR"/>
</dbReference>
<dbReference type="PROSITE" id="PS50111">
    <property type="entry name" value="CHEMOTAXIS_TRANSDUC_2"/>
    <property type="match status" value="1"/>
</dbReference>
<dbReference type="EMBL" id="JBHUMF010000031">
    <property type="protein sequence ID" value="MFD2682321.1"/>
    <property type="molecule type" value="Genomic_DNA"/>
</dbReference>
<evidence type="ECO:0000256" key="2">
    <source>
        <dbReference type="ARBA" id="ARBA00029447"/>
    </source>
</evidence>
<evidence type="ECO:0000256" key="1">
    <source>
        <dbReference type="ARBA" id="ARBA00023224"/>
    </source>
</evidence>
<accession>A0ABW5RWD1</accession>
<keyword evidence="1 3" id="KW-0807">Transducer</keyword>
<reference evidence="6" key="1">
    <citation type="journal article" date="2019" name="Int. J. Syst. Evol. Microbiol.">
        <title>The Global Catalogue of Microorganisms (GCM) 10K type strain sequencing project: providing services to taxonomists for standard genome sequencing and annotation.</title>
        <authorList>
            <consortium name="The Broad Institute Genomics Platform"/>
            <consortium name="The Broad Institute Genome Sequencing Center for Infectious Disease"/>
            <person name="Wu L."/>
            <person name="Ma J."/>
        </authorList>
    </citation>
    <scope>NUCLEOTIDE SEQUENCE [LARGE SCALE GENOMIC DNA]</scope>
    <source>
        <strain evidence="6">KCTC 3913</strain>
    </source>
</reference>
<comment type="similarity">
    <text evidence="2">Belongs to the methyl-accepting chemotaxis (MCP) protein family.</text>
</comment>
<proteinExistence type="inferred from homology"/>
<name>A0ABW5RWD1_9BACI</name>
<sequence>MTNRMIQVSQLSQKGTKTIEIVSNLSSEGSQKMISQKEHMGKILADLKEMLSEIHLLQQISNQINEIVTIVQTIAEQTNLLSLNASIEAARAGEHGKGFAIVAEEVRKLSDETKNSVSNVSQLIEGTKDQVDKISTYIESVEKLAENGMTSTNEANEVFEGIVQSILHSKQQSEKVEIEMNEISGVIKEISAAVSQLAVSADDLSHLTNEI</sequence>
<evidence type="ECO:0000256" key="3">
    <source>
        <dbReference type="PROSITE-ProRule" id="PRU00284"/>
    </source>
</evidence>
<dbReference type="InterPro" id="IPR004089">
    <property type="entry name" value="MCPsignal_dom"/>
</dbReference>
<evidence type="ECO:0000259" key="4">
    <source>
        <dbReference type="PROSITE" id="PS50111"/>
    </source>
</evidence>
<evidence type="ECO:0000313" key="6">
    <source>
        <dbReference type="Proteomes" id="UP001597506"/>
    </source>
</evidence>
<dbReference type="SUPFAM" id="SSF58104">
    <property type="entry name" value="Methyl-accepting chemotaxis protein (MCP) signaling domain"/>
    <property type="match status" value="1"/>
</dbReference>
<evidence type="ECO:0000313" key="5">
    <source>
        <dbReference type="EMBL" id="MFD2682321.1"/>
    </source>
</evidence>
<dbReference type="InterPro" id="IPR004090">
    <property type="entry name" value="Chemotax_Me-accpt_rcpt"/>
</dbReference>
<comment type="caution">
    <text evidence="5">The sequence shown here is derived from an EMBL/GenBank/DDBJ whole genome shotgun (WGS) entry which is preliminary data.</text>
</comment>
<feature type="domain" description="Methyl-accepting transducer" evidence="4">
    <location>
        <begin position="1"/>
        <end position="198"/>
    </location>
</feature>
<protein>
    <submittedName>
        <fullName evidence="5">Methyl-accepting chemotaxis protein</fullName>
    </submittedName>
</protein>
<dbReference type="PANTHER" id="PTHR32089:SF118">
    <property type="entry name" value="HEME-BASED AEROTACTIC TRANSDUCER HEMAT"/>
    <property type="match status" value="1"/>
</dbReference>
<dbReference type="Gene3D" id="1.10.287.950">
    <property type="entry name" value="Methyl-accepting chemotaxis protein"/>
    <property type="match status" value="1"/>
</dbReference>
<dbReference type="RefSeq" id="WP_377937738.1">
    <property type="nucleotide sequence ID" value="NZ_JBHUMF010000031.1"/>
</dbReference>
<dbReference type="SMART" id="SM00283">
    <property type="entry name" value="MA"/>
    <property type="match status" value="1"/>
</dbReference>
<organism evidence="5 6">
    <name type="scientific">Bacillus seohaeanensis</name>
    <dbReference type="NCBI Taxonomy" id="284580"/>
    <lineage>
        <taxon>Bacteria</taxon>
        <taxon>Bacillati</taxon>
        <taxon>Bacillota</taxon>
        <taxon>Bacilli</taxon>
        <taxon>Bacillales</taxon>
        <taxon>Bacillaceae</taxon>
        <taxon>Bacillus</taxon>
    </lineage>
</organism>
<gene>
    <name evidence="5" type="ORF">ACFSUL_16390</name>
</gene>
<keyword evidence="6" id="KW-1185">Reference proteome</keyword>
<dbReference type="Proteomes" id="UP001597506">
    <property type="component" value="Unassembled WGS sequence"/>
</dbReference>
<dbReference type="Pfam" id="PF00015">
    <property type="entry name" value="MCPsignal"/>
    <property type="match status" value="1"/>
</dbReference>